<dbReference type="Pfam" id="PF01796">
    <property type="entry name" value="OB_ChsH2_C"/>
    <property type="match status" value="1"/>
</dbReference>
<dbReference type="PANTHER" id="PTHR34075:SF5">
    <property type="entry name" value="BLR3430 PROTEIN"/>
    <property type="match status" value="1"/>
</dbReference>
<dbReference type="EMBL" id="JBHSFZ010000006">
    <property type="protein sequence ID" value="MFC4593542.1"/>
    <property type="molecule type" value="Genomic_DNA"/>
</dbReference>
<evidence type="ECO:0000259" key="1">
    <source>
        <dbReference type="Pfam" id="PF01796"/>
    </source>
</evidence>
<accession>A0ABV9EY42</accession>
<dbReference type="InterPro" id="IPR052513">
    <property type="entry name" value="Thioester_dehydratase-like"/>
</dbReference>
<dbReference type="Proteomes" id="UP001595957">
    <property type="component" value="Unassembled WGS sequence"/>
</dbReference>
<reference evidence="4" key="1">
    <citation type="journal article" date="2019" name="Int. J. Syst. Evol. Microbiol.">
        <title>The Global Catalogue of Microorganisms (GCM) 10K type strain sequencing project: providing services to taxonomists for standard genome sequencing and annotation.</title>
        <authorList>
            <consortium name="The Broad Institute Genomics Platform"/>
            <consortium name="The Broad Institute Genome Sequencing Center for Infectious Disease"/>
            <person name="Wu L."/>
            <person name="Ma J."/>
        </authorList>
    </citation>
    <scope>NUCLEOTIDE SEQUENCE [LARGE SCALE GENOMIC DNA]</scope>
    <source>
        <strain evidence="4">NBRC 103632</strain>
    </source>
</reference>
<dbReference type="InterPro" id="IPR012340">
    <property type="entry name" value="NA-bd_OB-fold"/>
</dbReference>
<evidence type="ECO:0000313" key="4">
    <source>
        <dbReference type="Proteomes" id="UP001595957"/>
    </source>
</evidence>
<protein>
    <submittedName>
        <fullName evidence="3">Zn-ribbon domain-containing OB-fold protein</fullName>
    </submittedName>
</protein>
<keyword evidence="4" id="KW-1185">Reference proteome</keyword>
<gene>
    <name evidence="3" type="ORF">ACFO3E_04970</name>
</gene>
<name>A0ABV9EY42_9SPHN</name>
<feature type="domain" description="ChsH2 rubredoxin-like zinc ribbon" evidence="2">
    <location>
        <begin position="22"/>
        <end position="55"/>
    </location>
</feature>
<proteinExistence type="predicted"/>
<dbReference type="RefSeq" id="WP_066523953.1">
    <property type="nucleotide sequence ID" value="NZ_JBHSFZ010000006.1"/>
</dbReference>
<dbReference type="Gene3D" id="6.10.30.10">
    <property type="match status" value="1"/>
</dbReference>
<dbReference type="InterPro" id="IPR022002">
    <property type="entry name" value="ChsH2_Znr"/>
</dbReference>
<dbReference type="InterPro" id="IPR002878">
    <property type="entry name" value="ChsH2_C"/>
</dbReference>
<dbReference type="SUPFAM" id="SSF50249">
    <property type="entry name" value="Nucleic acid-binding proteins"/>
    <property type="match status" value="1"/>
</dbReference>
<dbReference type="Pfam" id="PF12172">
    <property type="entry name" value="zf-ChsH2"/>
    <property type="match status" value="1"/>
</dbReference>
<sequence>MTATATTQRPLPVPDTLSTPFWAAARDHALHMQRCDSCGHMAYPPEIACRACGGDHLHFAPVSGRATLHSWTVLHEAPAPGFRDRLPLILAVVELEEQPGLLMSTNLVDADPAALRIGMPLRAWFENITDQCALVQFRPAGR</sequence>
<dbReference type="PANTHER" id="PTHR34075">
    <property type="entry name" value="BLR3430 PROTEIN"/>
    <property type="match status" value="1"/>
</dbReference>
<comment type="caution">
    <text evidence="3">The sequence shown here is derived from an EMBL/GenBank/DDBJ whole genome shotgun (WGS) entry which is preliminary data.</text>
</comment>
<evidence type="ECO:0000259" key="2">
    <source>
        <dbReference type="Pfam" id="PF12172"/>
    </source>
</evidence>
<feature type="domain" description="ChsH2 C-terminal OB-fold" evidence="1">
    <location>
        <begin position="61"/>
        <end position="126"/>
    </location>
</feature>
<organism evidence="3 4">
    <name type="scientific">Sphingobium tyrosinilyticum</name>
    <dbReference type="NCBI Taxonomy" id="2715436"/>
    <lineage>
        <taxon>Bacteria</taxon>
        <taxon>Pseudomonadati</taxon>
        <taxon>Pseudomonadota</taxon>
        <taxon>Alphaproteobacteria</taxon>
        <taxon>Sphingomonadales</taxon>
        <taxon>Sphingomonadaceae</taxon>
        <taxon>Sphingobium</taxon>
    </lineage>
</organism>
<evidence type="ECO:0000313" key="3">
    <source>
        <dbReference type="EMBL" id="MFC4593542.1"/>
    </source>
</evidence>